<sequence length="973" mass="105865">MELTRIGFTVTYVILLCALAHGGSEGKEDELCTDGAVSSPFLNLHRKQAENVRKHSRKELTEKSNDVEDINLHPLEGSSDMKSILPIENNIHKTTKSLPPHKNKKVLDCIKTSATPPAPISGKKLSSRFLLTKHSRSTLALKNNHYYHRRHRTNLIAETPLYHISPLSPLSPRSSANSPSPGHSLVAPIRVSTPTISSTPSPTPVPVPVPSTPSPTPVHVPSTPSPTPVPVPSTPSPTPVHVPSTPSPTPVPVPSTPSPVPVPVPVPSTPSPTPVPVPSTGIMYLPLPPGIFAQTPPPPRKSAPPSHITSVPITSPPSLNQDEKKKKAIILAASVSGIIVLIGLSLCYREAKTGKVERDESHLLILTSNDYSGGPPKIVRLGDTNTEESGSGVVINKGKNSSSGRNWSMKAGDNNNITVAETSTSEDIGLVTASSSGISAPPPPGPPPPPPPRPPALAFRPPPPPKSSHPPPAPPPKPMAGKNKAVPLGPLKQGSSSDGDAPKPKLKPFFWDKVNAKPDQSMVWHEINAGSFVFNEEMMESLFGCANQNKNERRKDSPSLDTSVHYIQIIDPKKAQNLSILLRALNVTTVEVVDALNEGNEIPVELIQTLLKMAPTQEEELKLRLFSGELSQLGPAERFLKVLVDIPFAFKRLESLMFMLILREESSSIKDSFETLEVACDKLRKSRLFLKLLEAVLKTGNRMNDGTYRGGAQAFRLDTLLKLSDVKGTDGKTTLLHFVVQEIIRSEGIRAVRTERASRSLSSIGTEDVDYENEESEEHYRSLGLQVVSSLNSELEDVKKAALIDGDALSTAVSKIGHSLVKSRDFLNNDLKNLEEESEFQICLEKFMEHAKEEVTLLVEEEKRIMGLVKSTADYFHGNAGKDEGLRLFLIVRDFLIILDKVCKEVKEATLKAMKASNKKETPSPSVSVPSSPDTRQRSPLQQQQSSDLHRRLFPAIAGRRVDYSSSDDDDDD</sequence>
<feature type="chain" id="PRO_5043494268" description="Formin-like protein" evidence="4">
    <location>
        <begin position="27"/>
        <end position="973"/>
    </location>
</feature>
<proteinExistence type="inferred from homology"/>
<organism evidence="6 7">
    <name type="scientific">Vicia faba</name>
    <name type="common">Broad bean</name>
    <name type="synonym">Faba vulgaris</name>
    <dbReference type="NCBI Taxonomy" id="3906"/>
    <lineage>
        <taxon>Eukaryota</taxon>
        <taxon>Viridiplantae</taxon>
        <taxon>Streptophyta</taxon>
        <taxon>Embryophyta</taxon>
        <taxon>Tracheophyta</taxon>
        <taxon>Spermatophyta</taxon>
        <taxon>Magnoliopsida</taxon>
        <taxon>eudicotyledons</taxon>
        <taxon>Gunneridae</taxon>
        <taxon>Pentapetalae</taxon>
        <taxon>rosids</taxon>
        <taxon>fabids</taxon>
        <taxon>Fabales</taxon>
        <taxon>Fabaceae</taxon>
        <taxon>Papilionoideae</taxon>
        <taxon>50 kb inversion clade</taxon>
        <taxon>NPAAA clade</taxon>
        <taxon>Hologalegina</taxon>
        <taxon>IRL clade</taxon>
        <taxon>Fabeae</taxon>
        <taxon>Vicia</taxon>
    </lineage>
</organism>
<keyword evidence="4" id="KW-0732">Signal</keyword>
<dbReference type="PRINTS" id="PR01217">
    <property type="entry name" value="PRICHEXTENSN"/>
</dbReference>
<evidence type="ECO:0000313" key="6">
    <source>
        <dbReference type="EMBL" id="CAI8583917.1"/>
    </source>
</evidence>
<dbReference type="GO" id="GO:0051015">
    <property type="term" value="F:actin filament binding"/>
    <property type="evidence" value="ECO:0007669"/>
    <property type="project" value="InterPro"/>
</dbReference>
<dbReference type="PANTHER" id="PTHR23213">
    <property type="entry name" value="FORMIN-RELATED"/>
    <property type="match status" value="1"/>
</dbReference>
<feature type="region of interest" description="Disordered" evidence="3">
    <location>
        <begin position="915"/>
        <end position="973"/>
    </location>
</feature>
<dbReference type="EMBL" id="CATIWC010001192">
    <property type="protein sequence ID" value="CAI8583917.1"/>
    <property type="molecule type" value="Genomic_DNA"/>
</dbReference>
<dbReference type="SMART" id="SM00498">
    <property type="entry name" value="FH2"/>
    <property type="match status" value="1"/>
</dbReference>
<protein>
    <recommendedName>
        <fullName evidence="2">Formin-like protein</fullName>
    </recommendedName>
</protein>
<feature type="compositionally biased region" description="Low complexity" evidence="3">
    <location>
        <begin position="923"/>
        <end position="947"/>
    </location>
</feature>
<feature type="region of interest" description="Disordered" evidence="3">
    <location>
        <begin position="292"/>
        <end position="320"/>
    </location>
</feature>
<feature type="region of interest" description="Disordered" evidence="3">
    <location>
        <begin position="193"/>
        <end position="259"/>
    </location>
</feature>
<dbReference type="Pfam" id="PF02181">
    <property type="entry name" value="FH2"/>
    <property type="match status" value="1"/>
</dbReference>
<dbReference type="AlphaFoldDB" id="A0AAV0YHE2"/>
<evidence type="ECO:0000256" key="4">
    <source>
        <dbReference type="SAM" id="SignalP"/>
    </source>
</evidence>
<feature type="signal peptide" evidence="4">
    <location>
        <begin position="1"/>
        <end position="26"/>
    </location>
</feature>
<feature type="compositionally biased region" description="Polar residues" evidence="3">
    <location>
        <begin position="307"/>
        <end position="320"/>
    </location>
</feature>
<dbReference type="InterPro" id="IPR027643">
    <property type="entry name" value="Formin-like_plant"/>
</dbReference>
<evidence type="ECO:0000256" key="1">
    <source>
        <dbReference type="ARBA" id="ARBA00025793"/>
    </source>
</evidence>
<feature type="compositionally biased region" description="Pro residues" evidence="3">
    <location>
        <begin position="201"/>
        <end position="259"/>
    </location>
</feature>
<gene>
    <name evidence="6" type="ORF">VFH_U050320</name>
</gene>
<comment type="caution">
    <text evidence="6">The sequence shown here is derived from an EMBL/GenBank/DDBJ whole genome shotgun (WGS) entry which is preliminary data.</text>
</comment>
<keyword evidence="7" id="KW-1185">Reference proteome</keyword>
<name>A0AAV0YHE2_VICFA</name>
<accession>A0AAV0YHE2</accession>
<dbReference type="InterPro" id="IPR015425">
    <property type="entry name" value="FH2_Formin"/>
</dbReference>
<dbReference type="Gene3D" id="1.20.58.2220">
    <property type="entry name" value="Formin, FH2 domain"/>
    <property type="match status" value="1"/>
</dbReference>
<dbReference type="PROSITE" id="PS51444">
    <property type="entry name" value="FH2"/>
    <property type="match status" value="1"/>
</dbReference>
<feature type="region of interest" description="Disordered" evidence="3">
    <location>
        <begin position="433"/>
        <end position="504"/>
    </location>
</feature>
<dbReference type="InterPro" id="IPR042201">
    <property type="entry name" value="FH2_Formin_sf"/>
</dbReference>
<dbReference type="Proteomes" id="UP001157006">
    <property type="component" value="Unassembled WGS sequence"/>
</dbReference>
<evidence type="ECO:0000259" key="5">
    <source>
        <dbReference type="PROSITE" id="PS51444"/>
    </source>
</evidence>
<evidence type="ECO:0000256" key="3">
    <source>
        <dbReference type="SAM" id="MobiDB-lite"/>
    </source>
</evidence>
<feature type="region of interest" description="Disordered" evidence="3">
    <location>
        <begin position="381"/>
        <end position="413"/>
    </location>
</feature>
<dbReference type="GO" id="GO:0045010">
    <property type="term" value="P:actin nucleation"/>
    <property type="evidence" value="ECO:0007669"/>
    <property type="project" value="InterPro"/>
</dbReference>
<feature type="domain" description="FH2" evidence="5">
    <location>
        <begin position="496"/>
        <end position="925"/>
    </location>
</feature>
<evidence type="ECO:0000313" key="7">
    <source>
        <dbReference type="Proteomes" id="UP001157006"/>
    </source>
</evidence>
<evidence type="ECO:0000256" key="2">
    <source>
        <dbReference type="RuleBase" id="RU361260"/>
    </source>
</evidence>
<dbReference type="PANTHER" id="PTHR23213:SF392">
    <property type="entry name" value="FORMIN-LIKE PROTEIN 3"/>
    <property type="match status" value="1"/>
</dbReference>
<dbReference type="SUPFAM" id="SSF101447">
    <property type="entry name" value="Formin homology 2 domain (FH2 domain)"/>
    <property type="match status" value="1"/>
</dbReference>
<reference evidence="6 7" key="1">
    <citation type="submission" date="2023-01" db="EMBL/GenBank/DDBJ databases">
        <authorList>
            <person name="Kreplak J."/>
        </authorList>
    </citation>
    <scope>NUCLEOTIDE SEQUENCE [LARGE SCALE GENOMIC DNA]</scope>
</reference>
<comment type="similarity">
    <text evidence="1">Belongs to the formin-like family. Class-I subfamily.</text>
</comment>
<feature type="compositionally biased region" description="Pro residues" evidence="3">
    <location>
        <begin position="440"/>
        <end position="478"/>
    </location>
</feature>